<dbReference type="AlphaFoldDB" id="A0A7R9ADD2"/>
<accession>A0A7R9ADD2</accession>
<dbReference type="EMBL" id="CAJPEV010004114">
    <property type="protein sequence ID" value="CAG0901195.1"/>
    <property type="molecule type" value="Genomic_DNA"/>
</dbReference>
<evidence type="ECO:0000256" key="1">
    <source>
        <dbReference type="SAM" id="MobiDB-lite"/>
    </source>
</evidence>
<protein>
    <submittedName>
        <fullName evidence="2">Uncharacterized protein</fullName>
    </submittedName>
</protein>
<reference evidence="2" key="1">
    <citation type="submission" date="2020-11" db="EMBL/GenBank/DDBJ databases">
        <authorList>
            <person name="Tran Van P."/>
        </authorList>
    </citation>
    <scope>NUCLEOTIDE SEQUENCE</scope>
</reference>
<feature type="region of interest" description="Disordered" evidence="1">
    <location>
        <begin position="177"/>
        <end position="206"/>
    </location>
</feature>
<feature type="region of interest" description="Disordered" evidence="1">
    <location>
        <begin position="382"/>
        <end position="406"/>
    </location>
</feature>
<evidence type="ECO:0000313" key="2">
    <source>
        <dbReference type="EMBL" id="CAD7252103.1"/>
    </source>
</evidence>
<evidence type="ECO:0000313" key="3">
    <source>
        <dbReference type="Proteomes" id="UP000677054"/>
    </source>
</evidence>
<dbReference type="Proteomes" id="UP000677054">
    <property type="component" value="Unassembled WGS sequence"/>
</dbReference>
<keyword evidence="3" id="KW-1185">Reference proteome</keyword>
<organism evidence="2">
    <name type="scientific">Darwinula stevensoni</name>
    <dbReference type="NCBI Taxonomy" id="69355"/>
    <lineage>
        <taxon>Eukaryota</taxon>
        <taxon>Metazoa</taxon>
        <taxon>Ecdysozoa</taxon>
        <taxon>Arthropoda</taxon>
        <taxon>Crustacea</taxon>
        <taxon>Oligostraca</taxon>
        <taxon>Ostracoda</taxon>
        <taxon>Podocopa</taxon>
        <taxon>Podocopida</taxon>
        <taxon>Darwinulocopina</taxon>
        <taxon>Darwinuloidea</taxon>
        <taxon>Darwinulidae</taxon>
        <taxon>Darwinula</taxon>
    </lineage>
</organism>
<gene>
    <name evidence="2" type="ORF">DSTB1V02_LOCUS11864</name>
</gene>
<sequence length="708" mass="77968">MLEIRENGSDVTRARKIECSLVRIPEPTASPETRLPFLDPGVDLVFRARQSRVGEDGIHPPRTDPPIDRIRNSRERREIFERARGSGACPTSSDVQPPDIRRYPTTGHPSGLGVSPCVPRGGWPRSGDAEVLRDSVSAFFLRPGGDSQATGRCVVLEDDVSLQEESAAVLAGSSRLAAPNVPPPSPLPYTGTGEGGGALGRPVPSRYDRTWSFRSSSVGSGDEGPTRDVYGSACECEPYRHRQAYANLVERQTSPVTLASSRYTIQFTETDGDGRIEYDQAMETAGPGGLIKEDIPSLQESSTDQAMETAGPGGLIKEDIPSLQESSTDQAMETAGPGGLIKEDIPSLQESSTIKRWRETPGPGGLINEDIPSLQESSTIKRWRKTPGPGGLINEDIPSLQESSTDQEMESDVDPRLEASSLFRSPASKKLYNQVMERDIVPRLEASSLFRSPASKKLYNQVMEIDVIQCLEASSLFRSPASKKLYNHVMEIDVIQCLEASSLFRLSGGEICHAMPGLSFTFHSEQTHLLSQKFYIPGDHQSYIMYYQKHEENLSKTLDKAVKKWHSESDDDDDGDSTTLSELFSSGLLGLSFPLEFQEVRDDVARMLLGAINLEDIAHVFNSNQLDAESAAKAISVIMDTFFSKYDEHLRKENYISIARMILHMSITALLSREQQQLTSTTCLPKRKEDWNGLGHAITSKRGKSGRL</sequence>
<proteinExistence type="predicted"/>
<dbReference type="EMBL" id="LR903631">
    <property type="protein sequence ID" value="CAD7252103.1"/>
    <property type="molecule type" value="Genomic_DNA"/>
</dbReference>
<name>A0A7R9ADD2_9CRUS</name>